<evidence type="ECO:0000313" key="1">
    <source>
        <dbReference type="EMBL" id="RXH83051.1"/>
    </source>
</evidence>
<organism evidence="1 2">
    <name type="scientific">Malus domestica</name>
    <name type="common">Apple</name>
    <name type="synonym">Pyrus malus</name>
    <dbReference type="NCBI Taxonomy" id="3750"/>
    <lineage>
        <taxon>Eukaryota</taxon>
        <taxon>Viridiplantae</taxon>
        <taxon>Streptophyta</taxon>
        <taxon>Embryophyta</taxon>
        <taxon>Tracheophyta</taxon>
        <taxon>Spermatophyta</taxon>
        <taxon>Magnoliopsida</taxon>
        <taxon>eudicotyledons</taxon>
        <taxon>Gunneridae</taxon>
        <taxon>Pentapetalae</taxon>
        <taxon>rosids</taxon>
        <taxon>fabids</taxon>
        <taxon>Rosales</taxon>
        <taxon>Rosaceae</taxon>
        <taxon>Amygdaloideae</taxon>
        <taxon>Maleae</taxon>
        <taxon>Malus</taxon>
    </lineage>
</organism>
<sequence length="118" mass="13682">MKKDESLRCFPRGPSTLSDERNIDEGPDFNEKTLMNSSLRILKSVMDLEKNYTYHFMAFPFNVVGNILHIREYKAIAFRYDIIWHKGSEYTLKYFTLGCVNLFGGGSYARALEKESPP</sequence>
<keyword evidence="2" id="KW-1185">Reference proteome</keyword>
<dbReference type="EMBL" id="RDQH01000337">
    <property type="protein sequence ID" value="RXH83051.1"/>
    <property type="molecule type" value="Genomic_DNA"/>
</dbReference>
<dbReference type="AlphaFoldDB" id="A0A498INJ0"/>
<proteinExistence type="predicted"/>
<protein>
    <submittedName>
        <fullName evidence="1">Uncharacterized protein</fullName>
    </submittedName>
</protein>
<comment type="caution">
    <text evidence="1">The sequence shown here is derived from an EMBL/GenBank/DDBJ whole genome shotgun (WGS) entry which is preliminary data.</text>
</comment>
<dbReference type="Proteomes" id="UP000290289">
    <property type="component" value="Chromosome 11"/>
</dbReference>
<evidence type="ECO:0000313" key="2">
    <source>
        <dbReference type="Proteomes" id="UP000290289"/>
    </source>
</evidence>
<gene>
    <name evidence="1" type="ORF">DVH24_003549</name>
</gene>
<accession>A0A498INJ0</accession>
<reference evidence="1 2" key="1">
    <citation type="submission" date="2018-10" db="EMBL/GenBank/DDBJ databases">
        <title>A high-quality apple genome assembly.</title>
        <authorList>
            <person name="Hu J."/>
        </authorList>
    </citation>
    <scope>NUCLEOTIDE SEQUENCE [LARGE SCALE GENOMIC DNA]</scope>
    <source>
        <strain evidence="2">cv. HFTH1</strain>
        <tissue evidence="1">Young leaf</tissue>
    </source>
</reference>
<name>A0A498INJ0_MALDO</name>